<protein>
    <recommendedName>
        <fullName evidence="5">Lipoprotein</fullName>
    </recommendedName>
</protein>
<dbReference type="PROSITE" id="PS51257">
    <property type="entry name" value="PROKAR_LIPOPROTEIN"/>
    <property type="match status" value="1"/>
</dbReference>
<evidence type="ECO:0000256" key="1">
    <source>
        <dbReference type="SAM" id="MobiDB-lite"/>
    </source>
</evidence>
<feature type="signal peptide" evidence="2">
    <location>
        <begin position="1"/>
        <end position="22"/>
    </location>
</feature>
<organism evidence="3 4">
    <name type="scientific">Chryseobacterium paridis</name>
    <dbReference type="NCBI Taxonomy" id="2800328"/>
    <lineage>
        <taxon>Bacteria</taxon>
        <taxon>Pseudomonadati</taxon>
        <taxon>Bacteroidota</taxon>
        <taxon>Flavobacteriia</taxon>
        <taxon>Flavobacteriales</taxon>
        <taxon>Weeksellaceae</taxon>
        <taxon>Chryseobacterium group</taxon>
        <taxon>Chryseobacterium</taxon>
    </lineage>
</organism>
<feature type="chain" id="PRO_5046266232" description="Lipoprotein" evidence="2">
    <location>
        <begin position="23"/>
        <end position="193"/>
    </location>
</feature>
<dbReference type="EMBL" id="JAENHK010000001">
    <property type="protein sequence ID" value="MBK1894289.1"/>
    <property type="molecule type" value="Genomic_DNA"/>
</dbReference>
<dbReference type="RefSeq" id="WP_200241592.1">
    <property type="nucleotide sequence ID" value="NZ_JAENHK010000001.1"/>
</dbReference>
<evidence type="ECO:0008006" key="5">
    <source>
        <dbReference type="Google" id="ProtNLM"/>
    </source>
</evidence>
<evidence type="ECO:0000256" key="2">
    <source>
        <dbReference type="SAM" id="SignalP"/>
    </source>
</evidence>
<accession>A0ABS1FPV7</accession>
<proteinExistence type="predicted"/>
<dbReference type="Proteomes" id="UP000628669">
    <property type="component" value="Unassembled WGS sequence"/>
</dbReference>
<keyword evidence="2" id="KW-0732">Signal</keyword>
<feature type="region of interest" description="Disordered" evidence="1">
    <location>
        <begin position="162"/>
        <end position="193"/>
    </location>
</feature>
<evidence type="ECO:0000313" key="4">
    <source>
        <dbReference type="Proteomes" id="UP000628669"/>
    </source>
</evidence>
<reference evidence="4" key="1">
    <citation type="submission" date="2021-01" db="EMBL/GenBank/DDBJ databases">
        <title>Genome public.</title>
        <authorList>
            <person name="Liu C."/>
            <person name="Sun Q."/>
        </authorList>
    </citation>
    <scope>NUCLEOTIDE SEQUENCE [LARGE SCALE GENOMIC DNA]</scope>
    <source>
        <strain evidence="4">YIM B02567</strain>
    </source>
</reference>
<keyword evidence="4" id="KW-1185">Reference proteome</keyword>
<evidence type="ECO:0000313" key="3">
    <source>
        <dbReference type="EMBL" id="MBK1894289.1"/>
    </source>
</evidence>
<comment type="caution">
    <text evidence="3">The sequence shown here is derived from an EMBL/GenBank/DDBJ whole genome shotgun (WGS) entry which is preliminary data.</text>
</comment>
<sequence length="193" mass="21584">MKNIFLVLGIALLFTSCSNLHKATLEELKNTTSNYQMSYDAMRRGAIVSIKPDGKINKILSEVQPDAAIARTTDITSKLMGKLSSGDSVSAEQMTKITESLSKLGERTAPVNMLRDALYRLEEHCINFEEQCKGELYWNSFNNIVNSITALQGKISETAKEEADKAKAQAEEEKAKTLRTLTPEERKKYDLTQ</sequence>
<gene>
    <name evidence="3" type="ORF">JHL15_00810</name>
</gene>
<name>A0ABS1FPV7_9FLAO</name>